<keyword evidence="4" id="KW-0862">Zinc</keyword>
<reference evidence="6" key="1">
    <citation type="submission" date="2016-03" db="EMBL/GenBank/DDBJ databases">
        <title>Choanephora cucurbitarum.</title>
        <authorList>
            <person name="Min B."/>
            <person name="Park H."/>
            <person name="Park J.-H."/>
            <person name="Shin H.-D."/>
            <person name="Choi I.-G."/>
        </authorList>
    </citation>
    <scope>NUCLEOTIDE SEQUENCE [LARGE SCALE GENOMIC DNA]</scope>
    <source>
        <strain evidence="6">KUS-F28377</strain>
    </source>
</reference>
<dbReference type="PANTHER" id="PTHR46481">
    <property type="entry name" value="ZINC FINGER BED DOMAIN-CONTAINING PROTEIN 4"/>
    <property type="match status" value="1"/>
</dbReference>
<dbReference type="OrthoDB" id="2288540at2759"/>
<dbReference type="GO" id="GO:0005634">
    <property type="term" value="C:nucleus"/>
    <property type="evidence" value="ECO:0007669"/>
    <property type="project" value="UniProtKB-SubCell"/>
</dbReference>
<dbReference type="InterPro" id="IPR052035">
    <property type="entry name" value="ZnF_BED_domain_contain"/>
</dbReference>
<keyword evidence="2" id="KW-0479">Metal-binding</keyword>
<dbReference type="SUPFAM" id="SSF53098">
    <property type="entry name" value="Ribonuclease H-like"/>
    <property type="match status" value="1"/>
</dbReference>
<keyword evidence="3" id="KW-0863">Zinc-finger</keyword>
<proteinExistence type="predicted"/>
<keyword evidence="7" id="KW-1185">Reference proteome</keyword>
<dbReference type="EMBL" id="LUGH01000049">
    <property type="protein sequence ID" value="OBZ90446.1"/>
    <property type="molecule type" value="Genomic_DNA"/>
</dbReference>
<evidence type="ECO:0000256" key="3">
    <source>
        <dbReference type="ARBA" id="ARBA00022771"/>
    </source>
</evidence>
<evidence type="ECO:0000256" key="5">
    <source>
        <dbReference type="ARBA" id="ARBA00023242"/>
    </source>
</evidence>
<evidence type="ECO:0000313" key="7">
    <source>
        <dbReference type="Proteomes" id="UP000093000"/>
    </source>
</evidence>
<gene>
    <name evidence="6" type="primary">TRA1_1</name>
    <name evidence="6" type="ORF">A0J61_01519</name>
</gene>
<comment type="caution">
    <text evidence="6">The sequence shown here is derived from an EMBL/GenBank/DDBJ whole genome shotgun (WGS) entry which is preliminary data.</text>
</comment>
<dbReference type="PANTHER" id="PTHR46481:SF10">
    <property type="entry name" value="ZINC FINGER BED DOMAIN-CONTAINING PROTEIN 39"/>
    <property type="match status" value="1"/>
</dbReference>
<name>A0A1C7NPT6_9FUNG</name>
<evidence type="ECO:0000256" key="2">
    <source>
        <dbReference type="ARBA" id="ARBA00022723"/>
    </source>
</evidence>
<dbReference type="AlphaFoldDB" id="A0A1C7NPT6"/>
<evidence type="ECO:0000256" key="4">
    <source>
        <dbReference type="ARBA" id="ARBA00022833"/>
    </source>
</evidence>
<keyword evidence="5" id="KW-0539">Nucleus</keyword>
<evidence type="ECO:0000313" key="6">
    <source>
        <dbReference type="EMBL" id="OBZ90446.1"/>
    </source>
</evidence>
<comment type="subcellular location">
    <subcellularLocation>
        <location evidence="1">Nucleus</location>
    </subcellularLocation>
</comment>
<dbReference type="STRING" id="101091.A0A1C7NPT6"/>
<protein>
    <submittedName>
        <fullName evidence="6">Putative AC transposase</fullName>
    </submittedName>
</protein>
<dbReference type="InterPro" id="IPR012337">
    <property type="entry name" value="RNaseH-like_sf"/>
</dbReference>
<dbReference type="InParanoid" id="A0A1C7NPT6"/>
<evidence type="ECO:0000256" key="1">
    <source>
        <dbReference type="ARBA" id="ARBA00004123"/>
    </source>
</evidence>
<dbReference type="Proteomes" id="UP000093000">
    <property type="component" value="Unassembled WGS sequence"/>
</dbReference>
<accession>A0A1C7NPT6</accession>
<dbReference type="GO" id="GO:0008270">
    <property type="term" value="F:zinc ion binding"/>
    <property type="evidence" value="ECO:0007669"/>
    <property type="project" value="UniProtKB-KW"/>
</dbReference>
<organism evidence="6 7">
    <name type="scientific">Choanephora cucurbitarum</name>
    <dbReference type="NCBI Taxonomy" id="101091"/>
    <lineage>
        <taxon>Eukaryota</taxon>
        <taxon>Fungi</taxon>
        <taxon>Fungi incertae sedis</taxon>
        <taxon>Mucoromycota</taxon>
        <taxon>Mucoromycotina</taxon>
        <taxon>Mucoromycetes</taxon>
        <taxon>Mucorales</taxon>
        <taxon>Mucorineae</taxon>
        <taxon>Choanephoraceae</taxon>
        <taxon>Choanephoroideae</taxon>
        <taxon>Choanephora</taxon>
    </lineage>
</organism>
<sequence length="376" mass="42720">MSSQSFQKAIQDQVTCFSSIGFFVSRLRREASAFNINERSDAAKPPSIAHAAMEIIVQNNLPFTIVNAPELQQLMTMAFRAPNEATIQLPSANTIREKALGEFDALFPAITEWLSKQEKISLTIDTWSSSVKNGASDYMGVVAHFIDEDWKPKTLLIGFEPLEQRHTAPYLFEVFWSVFDKFQIKHKLFCITSENATIRFSKKENRLPCFGHVINLAVRELLDEGLIADVPRDNSNIYEMDILYSGDIGSDLGQNPVVKLRRGISYIYSGPRNSTFALIERAIQQFDAYNATCRNADTREIIRRYELSAAEKKCLVVVLSILKPFSRTTTWISSSRHATTNRSTSCYIELLMKLKIKNLLLKGLKPAIQIWLSFVW</sequence>